<accession>A0A7R8W9Z8</accession>
<sequence>MEDGSVRFIVEDHCFRVQQSESEENDGLVESPVKPILSVPKFHLLFLPVWYLHQWPFPNGSLEAGSAPISKLIARLSLCSRCAASRN</sequence>
<dbReference type="EMBL" id="OB660551">
    <property type="protein sequence ID" value="CAD7225320.1"/>
    <property type="molecule type" value="Genomic_DNA"/>
</dbReference>
<reference evidence="1" key="1">
    <citation type="submission" date="2020-11" db="EMBL/GenBank/DDBJ databases">
        <authorList>
            <person name="Tran Van P."/>
        </authorList>
    </citation>
    <scope>NUCLEOTIDE SEQUENCE</scope>
</reference>
<protein>
    <submittedName>
        <fullName evidence="1">Uncharacterized protein</fullName>
    </submittedName>
</protein>
<evidence type="ECO:0000313" key="1">
    <source>
        <dbReference type="EMBL" id="CAD7225320.1"/>
    </source>
</evidence>
<gene>
    <name evidence="1" type="ORF">CTOB1V02_LOCUS3265</name>
</gene>
<organism evidence="1">
    <name type="scientific">Cyprideis torosa</name>
    <dbReference type="NCBI Taxonomy" id="163714"/>
    <lineage>
        <taxon>Eukaryota</taxon>
        <taxon>Metazoa</taxon>
        <taxon>Ecdysozoa</taxon>
        <taxon>Arthropoda</taxon>
        <taxon>Crustacea</taxon>
        <taxon>Oligostraca</taxon>
        <taxon>Ostracoda</taxon>
        <taxon>Podocopa</taxon>
        <taxon>Podocopida</taxon>
        <taxon>Cytherocopina</taxon>
        <taxon>Cytheroidea</taxon>
        <taxon>Cytherideidae</taxon>
        <taxon>Cyprideis</taxon>
    </lineage>
</organism>
<name>A0A7R8W9Z8_9CRUS</name>
<dbReference type="AlphaFoldDB" id="A0A7R8W9Z8"/>
<proteinExistence type="predicted"/>